<proteinExistence type="inferred from homology"/>
<dbReference type="Pfam" id="PF04667">
    <property type="entry name" value="Endosulfine"/>
    <property type="match status" value="1"/>
</dbReference>
<feature type="compositionally biased region" description="Polar residues" evidence="3">
    <location>
        <begin position="74"/>
        <end position="95"/>
    </location>
</feature>
<feature type="region of interest" description="Disordered" evidence="3">
    <location>
        <begin position="1"/>
        <end position="123"/>
    </location>
</feature>
<gene>
    <name evidence="4" type="ORF">M9Y10_001082</name>
</gene>
<name>A0ABR2L966_9EUKA</name>
<comment type="similarity">
    <text evidence="1 2">Belongs to the endosulfine family.</text>
</comment>
<evidence type="ECO:0000313" key="4">
    <source>
        <dbReference type="EMBL" id="KAK8898790.1"/>
    </source>
</evidence>
<evidence type="ECO:0000313" key="5">
    <source>
        <dbReference type="Proteomes" id="UP001470230"/>
    </source>
</evidence>
<dbReference type="EMBL" id="JAPFFF010000001">
    <property type="protein sequence ID" value="KAK8898790.1"/>
    <property type="molecule type" value="Genomic_DNA"/>
</dbReference>
<dbReference type="InterPro" id="IPR006760">
    <property type="entry name" value="Endosulphine"/>
</dbReference>
<protein>
    <submittedName>
        <fullName evidence="4">Uncharacterized protein</fullName>
    </submittedName>
</protein>
<dbReference type="Proteomes" id="UP001470230">
    <property type="component" value="Unassembled WGS sequence"/>
</dbReference>
<comment type="caution">
    <text evidence="4">The sequence shown here is derived from an EMBL/GenBank/DDBJ whole genome shotgun (WGS) entry which is preliminary data.</text>
</comment>
<keyword evidence="5" id="KW-1185">Reference proteome</keyword>
<evidence type="ECO:0000256" key="3">
    <source>
        <dbReference type="SAM" id="MobiDB-lite"/>
    </source>
</evidence>
<evidence type="ECO:0000256" key="2">
    <source>
        <dbReference type="RuleBase" id="RU363120"/>
    </source>
</evidence>
<sequence length="123" mass="13137">MSSILSGDVPPEGNEEQKPPPSKFGNLRPNKKARNKREKVRFFDSADWAMRQQNEKNGDTQEQPQQDDDVLRVSQISSIVDSEQPVDNGNSSLISGSPMAQGGDSGSPLAGQGGQDDASPLAG</sequence>
<evidence type="ECO:0000256" key="1">
    <source>
        <dbReference type="ARBA" id="ARBA00010520"/>
    </source>
</evidence>
<feature type="compositionally biased region" description="Basic residues" evidence="3">
    <location>
        <begin position="29"/>
        <end position="39"/>
    </location>
</feature>
<accession>A0ABR2L966</accession>
<organism evidence="4 5">
    <name type="scientific">Tritrichomonas musculus</name>
    <dbReference type="NCBI Taxonomy" id="1915356"/>
    <lineage>
        <taxon>Eukaryota</taxon>
        <taxon>Metamonada</taxon>
        <taxon>Parabasalia</taxon>
        <taxon>Tritrichomonadida</taxon>
        <taxon>Tritrichomonadidae</taxon>
        <taxon>Tritrichomonas</taxon>
    </lineage>
</organism>
<reference evidence="4 5" key="1">
    <citation type="submission" date="2024-04" db="EMBL/GenBank/DDBJ databases">
        <title>Tritrichomonas musculus Genome.</title>
        <authorList>
            <person name="Alves-Ferreira E."/>
            <person name="Grigg M."/>
            <person name="Lorenzi H."/>
            <person name="Galac M."/>
        </authorList>
    </citation>
    <scope>NUCLEOTIDE SEQUENCE [LARGE SCALE GENOMIC DNA]</scope>
    <source>
        <strain evidence="4 5">EAF2021</strain>
    </source>
</reference>